<name>A0A060TAX3_BLAAD</name>
<dbReference type="InterPro" id="IPR029052">
    <property type="entry name" value="Metallo-depent_PP-like"/>
</dbReference>
<dbReference type="PANTHER" id="PTHR10340:SF27">
    <property type="entry name" value="ACL091CP"/>
    <property type="match status" value="1"/>
</dbReference>
<organism evidence="5">
    <name type="scientific">Blastobotrys adeninivorans</name>
    <name type="common">Yeast</name>
    <name type="synonym">Arxula adeninivorans</name>
    <dbReference type="NCBI Taxonomy" id="409370"/>
    <lineage>
        <taxon>Eukaryota</taxon>
        <taxon>Fungi</taxon>
        <taxon>Dikarya</taxon>
        <taxon>Ascomycota</taxon>
        <taxon>Saccharomycotina</taxon>
        <taxon>Dipodascomycetes</taxon>
        <taxon>Dipodascales</taxon>
        <taxon>Trichomonascaceae</taxon>
        <taxon>Blastobotrys</taxon>
    </lineage>
</organism>
<dbReference type="EMBL" id="HG937692">
    <property type="protein sequence ID" value="CDP36346.1"/>
    <property type="molecule type" value="Genomic_DNA"/>
</dbReference>
<dbReference type="InterPro" id="IPR041805">
    <property type="entry name" value="ASMase/PPN1_MPP"/>
</dbReference>
<dbReference type="Gene3D" id="3.60.21.10">
    <property type="match status" value="1"/>
</dbReference>
<protein>
    <submittedName>
        <fullName evidence="5">ARAD1B10890p</fullName>
    </submittedName>
</protein>
<evidence type="ECO:0000259" key="4">
    <source>
        <dbReference type="Pfam" id="PF00149"/>
    </source>
</evidence>
<accession>A0A060TAX3</accession>
<dbReference type="SUPFAM" id="SSF56300">
    <property type="entry name" value="Metallo-dependent phosphatases"/>
    <property type="match status" value="1"/>
</dbReference>
<evidence type="ECO:0000256" key="3">
    <source>
        <dbReference type="SAM" id="SignalP"/>
    </source>
</evidence>
<feature type="chain" id="PRO_5001588094" evidence="3">
    <location>
        <begin position="24"/>
        <end position="608"/>
    </location>
</feature>
<feature type="domain" description="Calcineurin-like phosphoesterase" evidence="4">
    <location>
        <begin position="168"/>
        <end position="446"/>
    </location>
</feature>
<dbReference type="InterPro" id="IPR004843">
    <property type="entry name" value="Calcineurin-like_PHP"/>
</dbReference>
<reference evidence="5" key="2">
    <citation type="submission" date="2014-06" db="EMBL/GenBank/DDBJ databases">
        <title>The complete genome of Blastobotrys (Arxula) adeninivorans LS3 - a yeast of biotechnological interest.</title>
        <authorList>
            <person name="Kunze G."/>
            <person name="Gaillardin C."/>
            <person name="Czernicka M."/>
            <person name="Durrens P."/>
            <person name="Martin T."/>
            <person name="Boer E."/>
            <person name="Gabaldon T."/>
            <person name="Cruz J."/>
            <person name="Talla E."/>
            <person name="Marck C."/>
            <person name="Goffeau A."/>
            <person name="Barbe V."/>
            <person name="Baret P."/>
            <person name="Baronian K."/>
            <person name="Beier S."/>
            <person name="Bleykasten C."/>
            <person name="Bode R."/>
            <person name="Casaregola S."/>
            <person name="Despons L."/>
            <person name="Fairhead C."/>
            <person name="Giersberg M."/>
            <person name="Gierski P."/>
            <person name="Hahnel U."/>
            <person name="Hartmann A."/>
            <person name="Jankowska D."/>
            <person name="Jubin C."/>
            <person name="Jung P."/>
            <person name="Lafontaine I."/>
            <person name="Leh-Louis V."/>
            <person name="Lemaire M."/>
            <person name="Marcet-Houben M."/>
            <person name="Mascher M."/>
            <person name="Morel G."/>
            <person name="Richard G.-F."/>
            <person name="Riechen J."/>
            <person name="Sacerdot C."/>
            <person name="Sarkar A."/>
            <person name="Savel G."/>
            <person name="Schacherer J."/>
            <person name="Sherman D."/>
            <person name="Straub M.-L."/>
            <person name="Stein N."/>
            <person name="Thierry A."/>
            <person name="Trautwein-Schult A."/>
            <person name="Westhof E."/>
            <person name="Worch S."/>
            <person name="Dujon B."/>
            <person name="Souciet J.-L."/>
            <person name="Wincker P."/>
            <person name="Scholz U."/>
            <person name="Neuveglise N."/>
        </authorList>
    </citation>
    <scope>NUCLEOTIDE SEQUENCE</scope>
    <source>
        <strain evidence="5">LS3</strain>
    </source>
</reference>
<feature type="signal peptide" evidence="3">
    <location>
        <begin position="1"/>
        <end position="23"/>
    </location>
</feature>
<keyword evidence="2" id="KW-0325">Glycoprotein</keyword>
<keyword evidence="3" id="KW-0732">Signal</keyword>
<sequence length="608" mass="68171">MVTFTFTAMGILMALLMALGAIAGDNSSKSKEDQAYDEVQDIVKNSSLSKCDKCTNGLAVGKKWARSDPDIVPNVLMRLCKDDGYSGAFSSCNVTFAGNTTEYSAMGVDVANVLTLIDPHGVDGKYICNYKFNGACSKPDTPDLDVSSWWSDKPSDAVEPKTSGETFNVIHVSDVHVELTFKEGAEVNCSQSMCCSSLSYNSHSPNQVLDPATRWGGYSCDSPELLIENALQSIGKVTDGTEFDFALFTGDMIDHGNDKDRSLNDTIDAEETAYRQFKDNLNGIPVYITLGNHDTFPYGQNAQQSSGFYDRYKWNYDLAADLWADKYHWIDDPEAVKEIKSSYASFSLTTKRGLRIISLDSNFWYKDNYYNFWNMSSPDTSGLFKFLADELSECEKNNQRAWIITHVPTGGATSDVLPGPSKVFNQIVERFSPHVIAAIFFGHTHEDQFQLFYAGDGKNSSKTAENVFQVAYLGQSITPFKQLNPGWRYYKVDSKTFSIMDSVNYYMPLDDAINHADQDPQWKLGYTARDQYDPDSKWPSDAPLNATFWHNVAHSIYSDQDTRDAYVKNEMRNSPYVKKCTDDSCRHDLFCKLTSGTIDQLNTCKSEK</sequence>
<dbReference type="GO" id="GO:0008081">
    <property type="term" value="F:phosphoric diester hydrolase activity"/>
    <property type="evidence" value="ECO:0007669"/>
    <property type="project" value="TreeGrafter"/>
</dbReference>
<evidence type="ECO:0000256" key="1">
    <source>
        <dbReference type="ARBA" id="ARBA00022801"/>
    </source>
</evidence>
<evidence type="ECO:0000313" key="5">
    <source>
        <dbReference type="EMBL" id="CDP36346.1"/>
    </source>
</evidence>
<keyword evidence="1" id="KW-0378">Hydrolase</keyword>
<dbReference type="CDD" id="cd00842">
    <property type="entry name" value="MPP_ASMase"/>
    <property type="match status" value="1"/>
</dbReference>
<evidence type="ECO:0000256" key="2">
    <source>
        <dbReference type="ARBA" id="ARBA00023180"/>
    </source>
</evidence>
<dbReference type="PhylomeDB" id="A0A060TAX3"/>
<reference evidence="5" key="1">
    <citation type="submission" date="2014-02" db="EMBL/GenBank/DDBJ databases">
        <authorList>
            <person name="Genoscope - CEA"/>
        </authorList>
    </citation>
    <scope>NUCLEOTIDE SEQUENCE</scope>
    <source>
        <strain evidence="5">LS3</strain>
    </source>
</reference>
<dbReference type="AlphaFoldDB" id="A0A060TAX3"/>
<dbReference type="Pfam" id="PF00149">
    <property type="entry name" value="Metallophos"/>
    <property type="match status" value="1"/>
</dbReference>
<gene>
    <name evidence="5" type="ORF">GNLVRS02_ARAD1B10890g</name>
</gene>
<dbReference type="PANTHER" id="PTHR10340">
    <property type="entry name" value="SPHINGOMYELIN PHOSPHODIESTERASE"/>
    <property type="match status" value="1"/>
</dbReference>
<proteinExistence type="predicted"/>